<organism evidence="4 5">
    <name type="scientific">Paraburkholderia metrosideri</name>
    <dbReference type="NCBI Taxonomy" id="580937"/>
    <lineage>
        <taxon>Bacteria</taxon>
        <taxon>Pseudomonadati</taxon>
        <taxon>Pseudomonadota</taxon>
        <taxon>Betaproteobacteria</taxon>
        <taxon>Burkholderiales</taxon>
        <taxon>Burkholderiaceae</taxon>
        <taxon>Paraburkholderia</taxon>
    </lineage>
</organism>
<protein>
    <recommendedName>
        <fullName evidence="6">Tetratricopeptide repeat protein</fullName>
    </recommendedName>
</protein>
<dbReference type="SUPFAM" id="SSF52540">
    <property type="entry name" value="P-loop containing nucleoside triphosphate hydrolases"/>
    <property type="match status" value="1"/>
</dbReference>
<keyword evidence="5" id="KW-1185">Reference proteome</keyword>
<reference evidence="4 5" key="1">
    <citation type="submission" date="2020-10" db="EMBL/GenBank/DDBJ databases">
        <authorList>
            <person name="Peeters C."/>
        </authorList>
    </citation>
    <scope>NUCLEOTIDE SEQUENCE [LARGE SCALE GENOMIC DNA]</scope>
    <source>
        <strain evidence="4 5">LMG 28140</strain>
    </source>
</reference>
<evidence type="ECO:0000313" key="5">
    <source>
        <dbReference type="Proteomes" id="UP000598032"/>
    </source>
</evidence>
<dbReference type="SMART" id="SM00028">
    <property type="entry name" value="TPR"/>
    <property type="match status" value="4"/>
</dbReference>
<dbReference type="Pfam" id="PF13431">
    <property type="entry name" value="TPR_17"/>
    <property type="match status" value="1"/>
</dbReference>
<dbReference type="SUPFAM" id="SSF48452">
    <property type="entry name" value="TPR-like"/>
    <property type="match status" value="1"/>
</dbReference>
<evidence type="ECO:0000313" key="4">
    <source>
        <dbReference type="EMBL" id="CAD6509645.1"/>
    </source>
</evidence>
<proteinExistence type="predicted"/>
<feature type="repeat" description="TPR" evidence="3">
    <location>
        <begin position="10"/>
        <end position="43"/>
    </location>
</feature>
<dbReference type="PROSITE" id="PS50005">
    <property type="entry name" value="TPR"/>
    <property type="match status" value="4"/>
</dbReference>
<dbReference type="InterPro" id="IPR027417">
    <property type="entry name" value="P-loop_NTPase"/>
</dbReference>
<dbReference type="InterPro" id="IPR011990">
    <property type="entry name" value="TPR-like_helical_dom_sf"/>
</dbReference>
<dbReference type="Gene3D" id="3.40.50.300">
    <property type="entry name" value="P-loop containing nucleotide triphosphate hydrolases"/>
    <property type="match status" value="1"/>
</dbReference>
<dbReference type="InterPro" id="IPR051685">
    <property type="entry name" value="Ycf3/AcsC/BcsC/TPR_MFPF"/>
</dbReference>
<dbReference type="InterPro" id="IPR019734">
    <property type="entry name" value="TPR_rpt"/>
</dbReference>
<feature type="repeat" description="TPR" evidence="3">
    <location>
        <begin position="44"/>
        <end position="77"/>
    </location>
</feature>
<evidence type="ECO:0000256" key="3">
    <source>
        <dbReference type="PROSITE-ProRule" id="PRU00339"/>
    </source>
</evidence>
<dbReference type="Pfam" id="PF00515">
    <property type="entry name" value="TPR_1"/>
    <property type="match status" value="1"/>
</dbReference>
<evidence type="ECO:0000256" key="2">
    <source>
        <dbReference type="ARBA" id="ARBA00022803"/>
    </source>
</evidence>
<evidence type="ECO:0008006" key="6">
    <source>
        <dbReference type="Google" id="ProtNLM"/>
    </source>
</evidence>
<evidence type="ECO:0000256" key="1">
    <source>
        <dbReference type="ARBA" id="ARBA00022737"/>
    </source>
</evidence>
<dbReference type="EMBL" id="CAJHCP010000001">
    <property type="protein sequence ID" value="CAD6509645.1"/>
    <property type="molecule type" value="Genomic_DNA"/>
</dbReference>
<name>A0ABN7HGP3_9BURK</name>
<dbReference type="PANTHER" id="PTHR44943">
    <property type="entry name" value="CELLULOSE SYNTHASE OPERON PROTEIN C"/>
    <property type="match status" value="1"/>
</dbReference>
<dbReference type="Proteomes" id="UP000598032">
    <property type="component" value="Unassembled WGS sequence"/>
</dbReference>
<comment type="caution">
    <text evidence="4">The sequence shown here is derived from an EMBL/GenBank/DDBJ whole genome shotgun (WGS) entry which is preliminary data.</text>
</comment>
<keyword evidence="2 3" id="KW-0802">TPR repeat</keyword>
<accession>A0ABN7HGP3</accession>
<dbReference type="Gene3D" id="1.25.40.10">
    <property type="entry name" value="Tetratricopeptide repeat domain"/>
    <property type="match status" value="2"/>
</dbReference>
<dbReference type="Pfam" id="PF13469">
    <property type="entry name" value="Sulfotransfer_3"/>
    <property type="match status" value="1"/>
</dbReference>
<gene>
    <name evidence="4" type="ORF">LMG28140_00273</name>
</gene>
<keyword evidence="1" id="KW-0677">Repeat</keyword>
<feature type="repeat" description="TPR" evidence="3">
    <location>
        <begin position="112"/>
        <end position="145"/>
    </location>
</feature>
<feature type="repeat" description="TPR" evidence="3">
    <location>
        <begin position="78"/>
        <end position="111"/>
    </location>
</feature>
<dbReference type="PANTHER" id="PTHR44943:SF4">
    <property type="entry name" value="TPR REPEAT-CONTAINING PROTEIN MJ0798"/>
    <property type="match status" value="1"/>
</dbReference>
<sequence length="375" mass="40528">MTKDLQPATASEWRVQGEAHAARNELDAALHCFEAARTLDPADAANYERLAATLSALTRYAEAAERYREAIARSPLNADLYHALGWTLELLHQLEDAIAAYGEAVRRNPQADGSHNNMGNCLQALGRFDEAHEAYRRAITGAPRVPLYYRNFVQTKRLSADDPVFVSLQRLVADTASLSVANQAEVHFAYGQALSDVGRNDDSFDHQLKGNALHRAGVRYNEADSLGLFAHMPTLMNAEVLAAARGLGDPSAAPVFIIGMPRSGSTLIEQVLASHPQVFGAGERTEFGEALVTSIRRPPDDPLRISIEAMQGVGAAQLSTLGGGLSAVHAQVAAGHSTRSEQRCAALHSFHRQISVQFHQRRADSSGVAECALHP</sequence>